<dbReference type="Proteomes" id="UP001251524">
    <property type="component" value="Unassembled WGS sequence"/>
</dbReference>
<proteinExistence type="predicted"/>
<reference evidence="2 3" key="1">
    <citation type="submission" date="2023-07" db="EMBL/GenBank/DDBJ databases">
        <title>Sorghum-associated microbial communities from plants grown in Nebraska, USA.</title>
        <authorList>
            <person name="Schachtman D."/>
        </authorList>
    </citation>
    <scope>NUCLEOTIDE SEQUENCE [LARGE SCALE GENOMIC DNA]</scope>
    <source>
        <strain evidence="2 3">BE198</strain>
    </source>
</reference>
<evidence type="ECO:0000313" key="3">
    <source>
        <dbReference type="Proteomes" id="UP001251524"/>
    </source>
</evidence>
<evidence type="ECO:0000313" key="2">
    <source>
        <dbReference type="EMBL" id="MDR7133212.1"/>
    </source>
</evidence>
<evidence type="ECO:0000256" key="1">
    <source>
        <dbReference type="SAM" id="MobiDB-lite"/>
    </source>
</evidence>
<feature type="compositionally biased region" description="Basic and acidic residues" evidence="1">
    <location>
        <begin position="12"/>
        <end position="30"/>
    </location>
</feature>
<name>A0ABU1W6J6_9GAMM</name>
<keyword evidence="3" id="KW-1185">Reference proteome</keyword>
<sequence>MAQIGEGSPGIGEEHRPESRNNGPERRGFERVILGIGQDEARHRASYRGASPGDCDHRRGNVDAGARDGSPQSAGHRQRRTPCAAADVEDRATANRHRVHKQALEGLEHAIQQFLRLDPGTAGHSIPEFRLFIAAVLRKLHGALPM</sequence>
<accession>A0ABU1W6J6</accession>
<gene>
    <name evidence="2" type="ORF">J2X06_000396</name>
</gene>
<organism evidence="2 3">
    <name type="scientific">Lysobacter niastensis</name>
    <dbReference type="NCBI Taxonomy" id="380629"/>
    <lineage>
        <taxon>Bacteria</taxon>
        <taxon>Pseudomonadati</taxon>
        <taxon>Pseudomonadota</taxon>
        <taxon>Gammaproteobacteria</taxon>
        <taxon>Lysobacterales</taxon>
        <taxon>Lysobacteraceae</taxon>
        <taxon>Lysobacter</taxon>
    </lineage>
</organism>
<comment type="caution">
    <text evidence="2">The sequence shown here is derived from an EMBL/GenBank/DDBJ whole genome shotgun (WGS) entry which is preliminary data.</text>
</comment>
<dbReference type="EMBL" id="JAVDVY010000001">
    <property type="protein sequence ID" value="MDR7133212.1"/>
    <property type="molecule type" value="Genomic_DNA"/>
</dbReference>
<protein>
    <submittedName>
        <fullName evidence="2">Uncharacterized protein</fullName>
    </submittedName>
</protein>
<feature type="region of interest" description="Disordered" evidence="1">
    <location>
        <begin position="1"/>
        <end position="95"/>
    </location>
</feature>